<evidence type="ECO:0000313" key="2">
    <source>
        <dbReference type="Proteomes" id="UP000006038"/>
    </source>
</evidence>
<dbReference type="Gramene" id="OB06G19540.1">
    <property type="protein sequence ID" value="OB06G19540.1"/>
    <property type="gene ID" value="OB06G19540"/>
</dbReference>
<accession>J3MD60</accession>
<protein>
    <submittedName>
        <fullName evidence="1">Uncharacterized protein</fullName>
    </submittedName>
</protein>
<dbReference type="EnsemblPlants" id="OB06G19540.1">
    <property type="protein sequence ID" value="OB06G19540.1"/>
    <property type="gene ID" value="OB06G19540"/>
</dbReference>
<name>J3MD60_ORYBR</name>
<dbReference type="HOGENOM" id="CLU_2546270_0_0_1"/>
<sequence length="83" mass="9066">MEDEQRRLLPKRLNVTMDDAKNTITISLAFRSFIAKQWFIPLLSLFPIFSPPTLSLPHPPPSLTSACPMGAMAAAPPPPTPPA</sequence>
<organism evidence="1">
    <name type="scientific">Oryza brachyantha</name>
    <name type="common">malo sina</name>
    <dbReference type="NCBI Taxonomy" id="4533"/>
    <lineage>
        <taxon>Eukaryota</taxon>
        <taxon>Viridiplantae</taxon>
        <taxon>Streptophyta</taxon>
        <taxon>Embryophyta</taxon>
        <taxon>Tracheophyta</taxon>
        <taxon>Spermatophyta</taxon>
        <taxon>Magnoliopsida</taxon>
        <taxon>Liliopsida</taxon>
        <taxon>Poales</taxon>
        <taxon>Poaceae</taxon>
        <taxon>BOP clade</taxon>
        <taxon>Oryzoideae</taxon>
        <taxon>Oryzeae</taxon>
        <taxon>Oryzinae</taxon>
        <taxon>Oryza</taxon>
    </lineage>
</organism>
<reference evidence="1" key="2">
    <citation type="submission" date="2013-04" db="UniProtKB">
        <authorList>
            <consortium name="EnsemblPlants"/>
        </authorList>
    </citation>
    <scope>IDENTIFICATION</scope>
</reference>
<reference evidence="1" key="1">
    <citation type="journal article" date="2013" name="Nat. Commun.">
        <title>Whole-genome sequencing of Oryza brachyantha reveals mechanisms underlying Oryza genome evolution.</title>
        <authorList>
            <person name="Chen J."/>
            <person name="Huang Q."/>
            <person name="Gao D."/>
            <person name="Wang J."/>
            <person name="Lang Y."/>
            <person name="Liu T."/>
            <person name="Li B."/>
            <person name="Bai Z."/>
            <person name="Luis Goicoechea J."/>
            <person name="Liang C."/>
            <person name="Chen C."/>
            <person name="Zhang W."/>
            <person name="Sun S."/>
            <person name="Liao Y."/>
            <person name="Zhang X."/>
            <person name="Yang L."/>
            <person name="Song C."/>
            <person name="Wang M."/>
            <person name="Shi J."/>
            <person name="Liu G."/>
            <person name="Liu J."/>
            <person name="Zhou H."/>
            <person name="Zhou W."/>
            <person name="Yu Q."/>
            <person name="An N."/>
            <person name="Chen Y."/>
            <person name="Cai Q."/>
            <person name="Wang B."/>
            <person name="Liu B."/>
            <person name="Min J."/>
            <person name="Huang Y."/>
            <person name="Wu H."/>
            <person name="Li Z."/>
            <person name="Zhang Y."/>
            <person name="Yin Y."/>
            <person name="Song W."/>
            <person name="Jiang J."/>
            <person name="Jackson S.A."/>
            <person name="Wing R.A."/>
            <person name="Wang J."/>
            <person name="Chen M."/>
        </authorList>
    </citation>
    <scope>NUCLEOTIDE SEQUENCE [LARGE SCALE GENOMIC DNA]</scope>
    <source>
        <strain evidence="1">cv. IRGC 101232</strain>
    </source>
</reference>
<dbReference type="AlphaFoldDB" id="J3MD60"/>
<keyword evidence="2" id="KW-1185">Reference proteome</keyword>
<dbReference type="Proteomes" id="UP000006038">
    <property type="component" value="Chromosome 6"/>
</dbReference>
<proteinExistence type="predicted"/>
<evidence type="ECO:0000313" key="1">
    <source>
        <dbReference type="EnsemblPlants" id="OB06G19540.1"/>
    </source>
</evidence>